<dbReference type="InterPro" id="IPR003599">
    <property type="entry name" value="Ig_sub"/>
</dbReference>
<keyword evidence="10" id="KW-1185">Reference proteome</keyword>
<evidence type="ECO:0000256" key="4">
    <source>
        <dbReference type="ARBA" id="ARBA00022737"/>
    </source>
</evidence>
<dbReference type="PANTHER" id="PTHR12231">
    <property type="entry name" value="CTX-RELATED TYPE I TRANSMEMBRANE PROTEIN"/>
    <property type="match status" value="1"/>
</dbReference>
<dbReference type="InterPro" id="IPR036179">
    <property type="entry name" value="Ig-like_dom_sf"/>
</dbReference>
<dbReference type="Pfam" id="PF13927">
    <property type="entry name" value="Ig_3"/>
    <property type="match status" value="2"/>
</dbReference>
<keyword evidence="3" id="KW-0732">Signal</keyword>
<evidence type="ECO:0000256" key="5">
    <source>
        <dbReference type="ARBA" id="ARBA00023136"/>
    </source>
</evidence>
<evidence type="ECO:0000256" key="1">
    <source>
        <dbReference type="ARBA" id="ARBA00004236"/>
    </source>
</evidence>
<dbReference type="STRING" id="224129.A0A1W4WCX5"/>
<proteinExistence type="predicted"/>
<evidence type="ECO:0000256" key="7">
    <source>
        <dbReference type="ARBA" id="ARBA00023180"/>
    </source>
</evidence>
<dbReference type="InterPro" id="IPR003598">
    <property type="entry name" value="Ig_sub2"/>
</dbReference>
<name>A0A1W4WCX5_AGRPL</name>
<dbReference type="InParanoid" id="A0A1W4WCX5"/>
<dbReference type="FunFam" id="2.60.40.10:FF:000328">
    <property type="entry name" value="CLUMA_CG000981, isoform A"/>
    <property type="match status" value="1"/>
</dbReference>
<dbReference type="SUPFAM" id="SSF48726">
    <property type="entry name" value="Immunoglobulin"/>
    <property type="match status" value="3"/>
</dbReference>
<evidence type="ECO:0000259" key="9">
    <source>
        <dbReference type="PROSITE" id="PS50835"/>
    </source>
</evidence>
<keyword evidence="5" id="KW-0472">Membrane</keyword>
<evidence type="ECO:0000313" key="11">
    <source>
        <dbReference type="RefSeq" id="XP_018321821.1"/>
    </source>
</evidence>
<reference evidence="11" key="1">
    <citation type="submission" date="2025-08" db="UniProtKB">
        <authorList>
            <consortium name="RefSeq"/>
        </authorList>
    </citation>
    <scope>IDENTIFICATION</scope>
    <source>
        <tissue evidence="11">Entire body</tissue>
    </source>
</reference>
<dbReference type="SMART" id="SM00408">
    <property type="entry name" value="IGc2"/>
    <property type="match status" value="2"/>
</dbReference>
<dbReference type="KEGG" id="apln:108734672"/>
<dbReference type="InterPro" id="IPR051170">
    <property type="entry name" value="Neural/epithelial_adhesion"/>
</dbReference>
<organism evidence="10 11">
    <name type="scientific">Agrilus planipennis</name>
    <name type="common">Emerald ash borer</name>
    <name type="synonym">Agrilus marcopoli</name>
    <dbReference type="NCBI Taxonomy" id="224129"/>
    <lineage>
        <taxon>Eukaryota</taxon>
        <taxon>Metazoa</taxon>
        <taxon>Ecdysozoa</taxon>
        <taxon>Arthropoda</taxon>
        <taxon>Hexapoda</taxon>
        <taxon>Insecta</taxon>
        <taxon>Pterygota</taxon>
        <taxon>Neoptera</taxon>
        <taxon>Endopterygota</taxon>
        <taxon>Coleoptera</taxon>
        <taxon>Polyphaga</taxon>
        <taxon>Elateriformia</taxon>
        <taxon>Buprestoidea</taxon>
        <taxon>Buprestidae</taxon>
        <taxon>Agrilinae</taxon>
        <taxon>Agrilus</taxon>
    </lineage>
</organism>
<dbReference type="InterPro" id="IPR013783">
    <property type="entry name" value="Ig-like_fold"/>
</dbReference>
<protein>
    <submittedName>
        <fullName evidence="11">Lachesin-like</fullName>
    </submittedName>
</protein>
<dbReference type="Gene3D" id="2.60.40.10">
    <property type="entry name" value="Immunoglobulins"/>
    <property type="match status" value="3"/>
</dbReference>
<keyword evidence="7" id="KW-0325">Glycoprotein</keyword>
<keyword evidence="6" id="KW-1015">Disulfide bond</keyword>
<evidence type="ECO:0000256" key="3">
    <source>
        <dbReference type="ARBA" id="ARBA00022729"/>
    </source>
</evidence>
<dbReference type="Proteomes" id="UP000192223">
    <property type="component" value="Unplaced"/>
</dbReference>
<dbReference type="AlphaFoldDB" id="A0A1W4WCX5"/>
<keyword evidence="2" id="KW-1003">Cell membrane</keyword>
<sequence length="371" mass="41339">MLFKVAWLRVDTQTILTIHGHVITKNHRVAVSHSDHRIWYLHIRDVRESDRGWYMCQINTEPMISQVGFVNVVVPPDILDHPTSSDMVVREGSSVILKCAATGYPKPNIVWKREEAKSILLDSGDEVSLVEGSEFHLNRVTRLHMGPYLCIASNGVPPTVSKRIMLIVQFPPMIWIQNQLVGASEKQEVTLECYSEAYPKSINYWTKDDGRIITQGAKYEPHMDDNAYKVHMKLTIRAVSATDFGSYKCISKNSLGETDGTIKLYHVPSTSPPSSVTKATEILSSRRSNIRDGGNSVHNGYMEDGRHTKSKDSPEQAVLAGTDHLLQNGATSAKTIDHQLTVISSTSATNARSFCTTLFSVSLISIFILNI</sequence>
<gene>
    <name evidence="11" type="primary">LOC108734672</name>
</gene>
<comment type="subcellular location">
    <subcellularLocation>
        <location evidence="1">Cell membrane</location>
    </subcellularLocation>
</comment>
<evidence type="ECO:0000256" key="2">
    <source>
        <dbReference type="ARBA" id="ARBA00022475"/>
    </source>
</evidence>
<feature type="domain" description="Ig-like" evidence="9">
    <location>
        <begin position="171"/>
        <end position="263"/>
    </location>
</feature>
<dbReference type="GO" id="GO:0043005">
    <property type="term" value="C:neuron projection"/>
    <property type="evidence" value="ECO:0007669"/>
    <property type="project" value="TreeGrafter"/>
</dbReference>
<accession>A0A1W4WCX5</accession>
<evidence type="ECO:0000256" key="8">
    <source>
        <dbReference type="ARBA" id="ARBA00023319"/>
    </source>
</evidence>
<dbReference type="RefSeq" id="XP_018321821.1">
    <property type="nucleotide sequence ID" value="XM_018466319.1"/>
</dbReference>
<dbReference type="InterPro" id="IPR007110">
    <property type="entry name" value="Ig-like_dom"/>
</dbReference>
<dbReference type="GeneID" id="108734672"/>
<evidence type="ECO:0000313" key="10">
    <source>
        <dbReference type="Proteomes" id="UP000192223"/>
    </source>
</evidence>
<dbReference type="SMART" id="SM00409">
    <property type="entry name" value="IG"/>
    <property type="match status" value="3"/>
</dbReference>
<dbReference type="PANTHER" id="PTHR12231:SF272">
    <property type="entry name" value="DPR-INTERACTING PROTEIN THETA"/>
    <property type="match status" value="1"/>
</dbReference>
<dbReference type="OrthoDB" id="10012075at2759"/>
<dbReference type="PROSITE" id="PS50835">
    <property type="entry name" value="IG_LIKE"/>
    <property type="match status" value="2"/>
</dbReference>
<dbReference type="GO" id="GO:0005886">
    <property type="term" value="C:plasma membrane"/>
    <property type="evidence" value="ECO:0007669"/>
    <property type="project" value="UniProtKB-SubCell"/>
</dbReference>
<evidence type="ECO:0000256" key="6">
    <source>
        <dbReference type="ARBA" id="ARBA00023157"/>
    </source>
</evidence>
<keyword evidence="8" id="KW-0393">Immunoglobulin domain</keyword>
<keyword evidence="4" id="KW-0677">Repeat</keyword>
<feature type="domain" description="Ig-like" evidence="9">
    <location>
        <begin position="76"/>
        <end position="161"/>
    </location>
</feature>
<dbReference type="FunFam" id="2.60.40.10:FF:000376">
    <property type="entry name" value="CLUMA_CG000981, isoform A"/>
    <property type="match status" value="1"/>
</dbReference>